<keyword evidence="3" id="KW-1185">Reference proteome</keyword>
<dbReference type="AlphaFoldDB" id="A0A841CWC0"/>
<gene>
    <name evidence="2" type="ORF">FHS29_007042</name>
</gene>
<accession>A0A841CWC0</accession>
<evidence type="ECO:0000313" key="3">
    <source>
        <dbReference type="Proteomes" id="UP000547510"/>
    </source>
</evidence>
<sequence>MSESGNAPLNPDPPRAPGTPSVEDLDVGLPAVARETPAASDIQEEEEGATEPPD</sequence>
<name>A0A841CWC0_9PSEU</name>
<reference evidence="2 3" key="1">
    <citation type="submission" date="2020-08" db="EMBL/GenBank/DDBJ databases">
        <title>Genomic Encyclopedia of Type Strains, Phase III (KMG-III): the genomes of soil and plant-associated and newly described type strains.</title>
        <authorList>
            <person name="Whitman W."/>
        </authorList>
    </citation>
    <scope>NUCLEOTIDE SEQUENCE [LARGE SCALE GENOMIC DNA]</scope>
    <source>
        <strain evidence="2 3">CECT 8640</strain>
    </source>
</reference>
<feature type="compositionally biased region" description="Acidic residues" evidence="1">
    <location>
        <begin position="42"/>
        <end position="54"/>
    </location>
</feature>
<organism evidence="2 3">
    <name type="scientific">Saccharothrix tamanrassetensis</name>
    <dbReference type="NCBI Taxonomy" id="1051531"/>
    <lineage>
        <taxon>Bacteria</taxon>
        <taxon>Bacillati</taxon>
        <taxon>Actinomycetota</taxon>
        <taxon>Actinomycetes</taxon>
        <taxon>Pseudonocardiales</taxon>
        <taxon>Pseudonocardiaceae</taxon>
        <taxon>Saccharothrix</taxon>
    </lineage>
</organism>
<comment type="caution">
    <text evidence="2">The sequence shown here is derived from an EMBL/GenBank/DDBJ whole genome shotgun (WGS) entry which is preliminary data.</text>
</comment>
<protein>
    <submittedName>
        <fullName evidence="2">Uncharacterized protein</fullName>
    </submittedName>
</protein>
<evidence type="ECO:0000313" key="2">
    <source>
        <dbReference type="EMBL" id="MBB5960418.1"/>
    </source>
</evidence>
<dbReference type="Proteomes" id="UP000547510">
    <property type="component" value="Unassembled WGS sequence"/>
</dbReference>
<dbReference type="RefSeq" id="WP_184698614.1">
    <property type="nucleotide sequence ID" value="NZ_JACHJN010000016.1"/>
</dbReference>
<feature type="region of interest" description="Disordered" evidence="1">
    <location>
        <begin position="1"/>
        <end position="54"/>
    </location>
</feature>
<proteinExistence type="predicted"/>
<evidence type="ECO:0000256" key="1">
    <source>
        <dbReference type="SAM" id="MobiDB-lite"/>
    </source>
</evidence>
<dbReference type="EMBL" id="JACHJN010000016">
    <property type="protein sequence ID" value="MBB5960418.1"/>
    <property type="molecule type" value="Genomic_DNA"/>
</dbReference>